<dbReference type="STRING" id="366533.SAMN05444339_10751"/>
<dbReference type="OrthoDB" id="5465390at2"/>
<dbReference type="Proteomes" id="UP000183987">
    <property type="component" value="Unassembled WGS sequence"/>
</dbReference>
<evidence type="ECO:0008006" key="3">
    <source>
        <dbReference type="Google" id="ProtNLM"/>
    </source>
</evidence>
<sequence>MTRGFIGVLSLDTRFPRILGDAGHPDSYHLTARVRVVPGAGPTEIVRDGRPSQALTDRFIAAARALEAEGAVLLTSTCGFLVTVQAEIAAAVRIPVLVSSLSLVPLVRAATGGRLVGIVTASTPALGSAALAAAGIEPGHIRIAGLQNHQDFAATFLAPKSAQPVTLDQTAIATAVATVARALVDATPKIGAIVLECGNLPPYADALRRATGRPVFTILDGARLLVPSDVGSGQIQISQLG</sequence>
<accession>A0A1M5C7L1</accession>
<dbReference type="Gene3D" id="3.40.50.12500">
    <property type="match status" value="1"/>
</dbReference>
<organism evidence="1 2">
    <name type="scientific">Loktanella atrilutea</name>
    <dbReference type="NCBI Taxonomy" id="366533"/>
    <lineage>
        <taxon>Bacteria</taxon>
        <taxon>Pseudomonadati</taxon>
        <taxon>Pseudomonadota</taxon>
        <taxon>Alphaproteobacteria</taxon>
        <taxon>Rhodobacterales</taxon>
        <taxon>Roseobacteraceae</taxon>
        <taxon>Loktanella</taxon>
    </lineage>
</organism>
<dbReference type="EMBL" id="FQUE01000007">
    <property type="protein sequence ID" value="SHF50701.1"/>
    <property type="molecule type" value="Genomic_DNA"/>
</dbReference>
<keyword evidence="2" id="KW-1185">Reference proteome</keyword>
<gene>
    <name evidence="1" type="ORF">SAMN05444339_10751</name>
</gene>
<dbReference type="AlphaFoldDB" id="A0A1M5C7L1"/>
<evidence type="ECO:0000313" key="2">
    <source>
        <dbReference type="Proteomes" id="UP000183987"/>
    </source>
</evidence>
<name>A0A1M5C7L1_LOKAT</name>
<protein>
    <recommendedName>
        <fullName evidence="3">Aspartate/glutamate racemase</fullName>
    </recommendedName>
</protein>
<dbReference type="InterPro" id="IPR053714">
    <property type="entry name" value="Iso_Racemase_Enz_sf"/>
</dbReference>
<evidence type="ECO:0000313" key="1">
    <source>
        <dbReference type="EMBL" id="SHF50701.1"/>
    </source>
</evidence>
<dbReference type="RefSeq" id="WP_072857928.1">
    <property type="nucleotide sequence ID" value="NZ_FQUE01000007.1"/>
</dbReference>
<proteinExistence type="predicted"/>
<reference evidence="2" key="1">
    <citation type="submission" date="2016-11" db="EMBL/GenBank/DDBJ databases">
        <authorList>
            <person name="Varghese N."/>
            <person name="Submissions S."/>
        </authorList>
    </citation>
    <scope>NUCLEOTIDE SEQUENCE [LARGE SCALE GENOMIC DNA]</scope>
    <source>
        <strain evidence="2">DSM 29326</strain>
    </source>
</reference>